<comment type="caution">
    <text evidence="3">The sequence shown here is derived from an EMBL/GenBank/DDBJ whole genome shotgun (WGS) entry which is preliminary data.</text>
</comment>
<accession>A0ABV6UAY8</accession>
<keyword evidence="1" id="KW-0233">DNA recombination</keyword>
<keyword evidence="4" id="KW-1185">Reference proteome</keyword>
<dbReference type="SUPFAM" id="SSF56349">
    <property type="entry name" value="DNA breaking-rejoining enzymes"/>
    <property type="match status" value="1"/>
</dbReference>
<dbReference type="InterPro" id="IPR011010">
    <property type="entry name" value="DNA_brk_join_enz"/>
</dbReference>
<organism evidence="3 4">
    <name type="scientific">Sphaerimonospora cavernae</name>
    <dbReference type="NCBI Taxonomy" id="1740611"/>
    <lineage>
        <taxon>Bacteria</taxon>
        <taxon>Bacillati</taxon>
        <taxon>Actinomycetota</taxon>
        <taxon>Actinomycetes</taxon>
        <taxon>Streptosporangiales</taxon>
        <taxon>Streptosporangiaceae</taxon>
        <taxon>Sphaerimonospora</taxon>
    </lineage>
</organism>
<feature type="region of interest" description="Disordered" evidence="2">
    <location>
        <begin position="67"/>
        <end position="88"/>
    </location>
</feature>
<evidence type="ECO:0000313" key="4">
    <source>
        <dbReference type="Proteomes" id="UP001589870"/>
    </source>
</evidence>
<dbReference type="InterPro" id="IPR013762">
    <property type="entry name" value="Integrase-like_cat_sf"/>
</dbReference>
<proteinExistence type="predicted"/>
<dbReference type="Proteomes" id="UP001589870">
    <property type="component" value="Unassembled WGS sequence"/>
</dbReference>
<protein>
    <recommendedName>
        <fullName evidence="5">Integrase</fullName>
    </recommendedName>
</protein>
<dbReference type="RefSeq" id="WP_394303364.1">
    <property type="nucleotide sequence ID" value="NZ_JBHMQT010000054.1"/>
</dbReference>
<reference evidence="3 4" key="1">
    <citation type="submission" date="2024-09" db="EMBL/GenBank/DDBJ databases">
        <authorList>
            <person name="Sun Q."/>
            <person name="Mori K."/>
        </authorList>
    </citation>
    <scope>NUCLEOTIDE SEQUENCE [LARGE SCALE GENOMIC DNA]</scope>
    <source>
        <strain evidence="3 4">TBRC 1851</strain>
    </source>
</reference>
<evidence type="ECO:0000313" key="3">
    <source>
        <dbReference type="EMBL" id="MFC0865336.1"/>
    </source>
</evidence>
<evidence type="ECO:0000256" key="1">
    <source>
        <dbReference type="ARBA" id="ARBA00023172"/>
    </source>
</evidence>
<evidence type="ECO:0000256" key="2">
    <source>
        <dbReference type="SAM" id="MobiDB-lite"/>
    </source>
</evidence>
<name>A0ABV6UAY8_9ACTN</name>
<dbReference type="EMBL" id="JBHMQT010000054">
    <property type="protein sequence ID" value="MFC0865336.1"/>
    <property type="molecule type" value="Genomic_DNA"/>
</dbReference>
<sequence length="88" mass="9601">MRSPLAGRPYDLRHAAVSLWLNAGVHAPEATAERAGHGVDVMLRVYAKCIDGQREVANQRTMEVLADEATRTRGNEGSRSTPRPFGLS</sequence>
<gene>
    <name evidence="3" type="ORF">ACFHYQ_23880</name>
</gene>
<dbReference type="Gene3D" id="1.10.443.10">
    <property type="entry name" value="Intergrase catalytic core"/>
    <property type="match status" value="1"/>
</dbReference>
<evidence type="ECO:0008006" key="5">
    <source>
        <dbReference type="Google" id="ProtNLM"/>
    </source>
</evidence>